<keyword evidence="3" id="KW-1185">Reference proteome</keyword>
<feature type="region of interest" description="Disordered" evidence="1">
    <location>
        <begin position="48"/>
        <end position="131"/>
    </location>
</feature>
<evidence type="ECO:0000256" key="1">
    <source>
        <dbReference type="SAM" id="MobiDB-lite"/>
    </source>
</evidence>
<sequence length="218" mass="24671">MSVLVTGSRWTNVGAPIPVCGKPTYSSSEVPISRINSKVVVKRFRRISNSPTNPNSEGSDELDSEEKFSTIPSSIPPPSLNSSTARPVLVSPMRHSQIPKPRNSPKLTSQKLQPVGSSSRRREDVSPSPFPASQVFQKMEHLHIQVTREDLNMENDDQDAVARLFRRVDKNSREVSTYANDRMIPCTDSEEMAAKFEWYEDELINYFKRTFDNLGRDK</sequence>
<dbReference type="Proteomes" id="UP000765509">
    <property type="component" value="Unassembled WGS sequence"/>
</dbReference>
<name>A0A9Q3C0E6_9BASI</name>
<protein>
    <submittedName>
        <fullName evidence="2">Uncharacterized protein</fullName>
    </submittedName>
</protein>
<proteinExistence type="predicted"/>
<dbReference type="AlphaFoldDB" id="A0A9Q3C0E6"/>
<evidence type="ECO:0000313" key="2">
    <source>
        <dbReference type="EMBL" id="MBW0474832.1"/>
    </source>
</evidence>
<comment type="caution">
    <text evidence="2">The sequence shown here is derived from an EMBL/GenBank/DDBJ whole genome shotgun (WGS) entry which is preliminary data.</text>
</comment>
<feature type="compositionally biased region" description="Polar residues" evidence="1">
    <location>
        <begin position="48"/>
        <end position="57"/>
    </location>
</feature>
<organism evidence="2 3">
    <name type="scientific">Austropuccinia psidii MF-1</name>
    <dbReference type="NCBI Taxonomy" id="1389203"/>
    <lineage>
        <taxon>Eukaryota</taxon>
        <taxon>Fungi</taxon>
        <taxon>Dikarya</taxon>
        <taxon>Basidiomycota</taxon>
        <taxon>Pucciniomycotina</taxon>
        <taxon>Pucciniomycetes</taxon>
        <taxon>Pucciniales</taxon>
        <taxon>Sphaerophragmiaceae</taxon>
        <taxon>Austropuccinia</taxon>
    </lineage>
</organism>
<evidence type="ECO:0000313" key="3">
    <source>
        <dbReference type="Proteomes" id="UP000765509"/>
    </source>
</evidence>
<accession>A0A9Q3C0E6</accession>
<gene>
    <name evidence="2" type="ORF">O181_014547</name>
</gene>
<dbReference type="EMBL" id="AVOT02003871">
    <property type="protein sequence ID" value="MBW0474832.1"/>
    <property type="molecule type" value="Genomic_DNA"/>
</dbReference>
<reference evidence="2" key="1">
    <citation type="submission" date="2021-03" db="EMBL/GenBank/DDBJ databases">
        <title>Draft genome sequence of rust myrtle Austropuccinia psidii MF-1, a brazilian biotype.</title>
        <authorList>
            <person name="Quecine M.C."/>
            <person name="Pachon D.M.R."/>
            <person name="Bonatelli M.L."/>
            <person name="Correr F.H."/>
            <person name="Franceschini L.M."/>
            <person name="Leite T.F."/>
            <person name="Margarido G.R.A."/>
            <person name="Almeida C.A."/>
            <person name="Ferrarezi J.A."/>
            <person name="Labate C.A."/>
        </authorList>
    </citation>
    <scope>NUCLEOTIDE SEQUENCE</scope>
    <source>
        <strain evidence="2">MF-1</strain>
    </source>
</reference>
<feature type="compositionally biased region" description="Polar residues" evidence="1">
    <location>
        <begin position="105"/>
        <end position="118"/>
    </location>
</feature>